<dbReference type="InterPro" id="IPR011747">
    <property type="entry name" value="CHP02241"/>
</dbReference>
<sequence length="141" mass="16148">MKRQDPLRGFRFLVEIEGLTSAGFLRIKGLQREIKHESYREGGVNEYEHKLFSQVSYPSVVLERGLAHEDLWRWALAASEGNIQRKTVRIRLQSEAGEPSWAWQLDWAIPVKWAASDLDANSSQIVVESLELAHHGLRRAA</sequence>
<accession>Q988X4</accession>
<dbReference type="GO" id="GO:0005198">
    <property type="term" value="F:structural molecule activity"/>
    <property type="evidence" value="ECO:0007669"/>
    <property type="project" value="InterPro"/>
</dbReference>
<protein>
    <submittedName>
        <fullName evidence="1">Mlr6554 protein</fullName>
    </submittedName>
</protein>
<proteinExistence type="predicted"/>
<dbReference type="NCBIfam" id="TIGR02241">
    <property type="entry name" value="conserved hypothetical phage tail region protein"/>
    <property type="match status" value="1"/>
</dbReference>
<organism evidence="1 2">
    <name type="scientific">Mesorhizobium japonicum (strain LMG 29417 / CECT 9101 / MAFF 303099)</name>
    <name type="common">Mesorhizobium loti (strain MAFF 303099)</name>
    <dbReference type="NCBI Taxonomy" id="266835"/>
    <lineage>
        <taxon>Bacteria</taxon>
        <taxon>Pseudomonadati</taxon>
        <taxon>Pseudomonadota</taxon>
        <taxon>Alphaproteobacteria</taxon>
        <taxon>Hyphomicrobiales</taxon>
        <taxon>Phyllobacteriaceae</taxon>
        <taxon>Mesorhizobium</taxon>
    </lineage>
</organism>
<dbReference type="EMBL" id="BA000012">
    <property type="protein sequence ID" value="BAB52823.1"/>
    <property type="molecule type" value="Genomic_DNA"/>
</dbReference>
<dbReference type="PANTHER" id="PTHR38009:SF1">
    <property type="entry name" value="CONSERVED HYPOTHETICAL PHAGE TAIL PROTEIN"/>
    <property type="match status" value="1"/>
</dbReference>
<dbReference type="PANTHER" id="PTHR38009">
    <property type="entry name" value="CONSERVED HYPOTHETICAL PHAGE TAIL PROTEIN"/>
    <property type="match status" value="1"/>
</dbReference>
<reference evidence="1 2" key="1">
    <citation type="journal article" date="2000" name="DNA Res.">
        <title>Complete genome structure of the nitrogen-fixing symbiotic bacterium Mesorhizobium loti.</title>
        <authorList>
            <person name="Kaneko T."/>
            <person name="Nakamura Y."/>
            <person name="Sato S."/>
            <person name="Asamizu E."/>
            <person name="Kato T."/>
            <person name="Sasamoto S."/>
            <person name="Watanabe A."/>
            <person name="Idesawa K."/>
            <person name="Ishikawa A."/>
            <person name="Kawashima K."/>
            <person name="Kimura T."/>
            <person name="Kishida Y."/>
            <person name="Kiyokawa C."/>
            <person name="Kohara M."/>
            <person name="Matsumoto M."/>
            <person name="Matsuno A."/>
            <person name="Mochizuki Y."/>
            <person name="Nakayama S."/>
            <person name="Nakazaki N."/>
            <person name="Shimpo S."/>
            <person name="Sugimoto M."/>
            <person name="Takeuchi C."/>
            <person name="Yamada M."/>
            <person name="Tabata S."/>
        </authorList>
    </citation>
    <scope>NUCLEOTIDE SEQUENCE [LARGE SCALE GENOMIC DNA]</scope>
    <source>
        <strain evidence="2">LMG 29417 / CECT 9101 / MAFF 303099</strain>
    </source>
</reference>
<name>Q988X4_RHILO</name>
<dbReference type="HOGENOM" id="CLU_101335_2_0_5"/>
<dbReference type="Proteomes" id="UP000000552">
    <property type="component" value="Chromosome"/>
</dbReference>
<dbReference type="AlphaFoldDB" id="Q988X4"/>
<dbReference type="eggNOG" id="ENOG5032T2H">
    <property type="taxonomic scope" value="Bacteria"/>
</dbReference>
<dbReference type="PATRIC" id="fig|266835.9.peg.5201"/>
<dbReference type="Pfam" id="PF06841">
    <property type="entry name" value="Phage_T4_gp19"/>
    <property type="match status" value="1"/>
</dbReference>
<dbReference type="KEGG" id="mlo:mlr6554"/>
<evidence type="ECO:0000313" key="2">
    <source>
        <dbReference type="Proteomes" id="UP000000552"/>
    </source>
</evidence>
<gene>
    <name evidence="1" type="ordered locus">mlr6554</name>
</gene>
<dbReference type="InterPro" id="IPR010667">
    <property type="entry name" value="Phage_T4_Gp19"/>
</dbReference>
<dbReference type="RefSeq" id="WP_010914136.1">
    <property type="nucleotide sequence ID" value="NC_002678.2"/>
</dbReference>
<evidence type="ECO:0000313" key="1">
    <source>
        <dbReference type="EMBL" id="BAB52823.1"/>
    </source>
</evidence>